<evidence type="ECO:0000256" key="2">
    <source>
        <dbReference type="ARBA" id="ARBA00005893"/>
    </source>
</evidence>
<dbReference type="OrthoDB" id="9805604at2"/>
<dbReference type="InterPro" id="IPR023214">
    <property type="entry name" value="HAD_sf"/>
</dbReference>
<organism evidence="8 9">
    <name type="scientific">Solidesulfovibrio carbinolicus</name>
    <dbReference type="NCBI Taxonomy" id="296842"/>
    <lineage>
        <taxon>Bacteria</taxon>
        <taxon>Pseudomonadati</taxon>
        <taxon>Thermodesulfobacteriota</taxon>
        <taxon>Desulfovibrionia</taxon>
        <taxon>Desulfovibrionales</taxon>
        <taxon>Desulfovibrionaceae</taxon>
        <taxon>Solidesulfovibrio</taxon>
    </lineage>
</organism>
<dbReference type="EMBL" id="CP026538">
    <property type="protein sequence ID" value="QAZ67896.1"/>
    <property type="molecule type" value="Genomic_DNA"/>
</dbReference>
<evidence type="ECO:0000256" key="4">
    <source>
        <dbReference type="ARBA" id="ARBA00022723"/>
    </source>
</evidence>
<accession>A0A4P6HMF2</accession>
<dbReference type="GO" id="GO:0008781">
    <property type="term" value="F:N-acylneuraminate cytidylyltransferase activity"/>
    <property type="evidence" value="ECO:0007669"/>
    <property type="project" value="TreeGrafter"/>
</dbReference>
<dbReference type="InterPro" id="IPR036412">
    <property type="entry name" value="HAD-like_sf"/>
</dbReference>
<feature type="binding site" evidence="7">
    <location>
        <position position="23"/>
    </location>
    <ligand>
        <name>substrate</name>
    </ligand>
</feature>
<feature type="binding site" evidence="7">
    <location>
        <position position="21"/>
    </location>
    <ligand>
        <name>Mg(2+)</name>
        <dbReference type="ChEBI" id="CHEBI:18420"/>
    </ligand>
</feature>
<dbReference type="Proteomes" id="UP000293296">
    <property type="component" value="Chromosome"/>
</dbReference>
<dbReference type="NCBIfam" id="TIGR01670">
    <property type="entry name" value="KdsC-phosphatas"/>
    <property type="match status" value="1"/>
</dbReference>
<dbReference type="PIRSF" id="PIRSF006118">
    <property type="entry name" value="KDO8-P_Ptase"/>
    <property type="match status" value="1"/>
</dbReference>
<dbReference type="InterPro" id="IPR010023">
    <property type="entry name" value="KdsC_fam"/>
</dbReference>
<dbReference type="GO" id="GO:0016788">
    <property type="term" value="F:hydrolase activity, acting on ester bonds"/>
    <property type="evidence" value="ECO:0007669"/>
    <property type="project" value="InterPro"/>
</dbReference>
<proteinExistence type="inferred from homology"/>
<dbReference type="Gene3D" id="3.40.50.1000">
    <property type="entry name" value="HAD superfamily/HAD-like"/>
    <property type="match status" value="1"/>
</dbReference>
<dbReference type="SFLD" id="SFLDG01136">
    <property type="entry name" value="C1.6:_Phosphoserine_Phosphatas"/>
    <property type="match status" value="1"/>
</dbReference>
<dbReference type="InterPro" id="IPR050793">
    <property type="entry name" value="CMP-NeuNAc_synthase"/>
</dbReference>
<evidence type="ECO:0000256" key="6">
    <source>
        <dbReference type="ARBA" id="ARBA00022842"/>
    </source>
</evidence>
<dbReference type="PANTHER" id="PTHR21485:SF3">
    <property type="entry name" value="N-ACYLNEURAMINATE CYTIDYLYLTRANSFERASE"/>
    <property type="match status" value="1"/>
</dbReference>
<keyword evidence="9" id="KW-1185">Reference proteome</keyword>
<dbReference type="SFLD" id="SFLDS00003">
    <property type="entry name" value="Haloacid_Dehalogenase"/>
    <property type="match status" value="1"/>
</dbReference>
<evidence type="ECO:0000256" key="7">
    <source>
        <dbReference type="PIRSR" id="PIRSR006118-2"/>
    </source>
</evidence>
<evidence type="ECO:0000256" key="3">
    <source>
        <dbReference type="ARBA" id="ARBA00011881"/>
    </source>
</evidence>
<keyword evidence="6 7" id="KW-0460">Magnesium</keyword>
<comment type="cofactor">
    <cofactor evidence="1 7">
        <name>Mg(2+)</name>
        <dbReference type="ChEBI" id="CHEBI:18420"/>
    </cofactor>
</comment>
<evidence type="ECO:0000313" key="9">
    <source>
        <dbReference type="Proteomes" id="UP000293296"/>
    </source>
</evidence>
<name>A0A4P6HMF2_9BACT</name>
<comment type="similarity">
    <text evidence="2">Belongs to the KdsC family.</text>
</comment>
<evidence type="ECO:0000256" key="5">
    <source>
        <dbReference type="ARBA" id="ARBA00022801"/>
    </source>
</evidence>
<dbReference type="AlphaFoldDB" id="A0A4P6HMF2"/>
<dbReference type="KEGG" id="dcb:C3Y92_11955"/>
<evidence type="ECO:0000256" key="1">
    <source>
        <dbReference type="ARBA" id="ARBA00001946"/>
    </source>
</evidence>
<keyword evidence="5" id="KW-0378">Hydrolase</keyword>
<keyword evidence="4 7" id="KW-0479">Metal-binding</keyword>
<dbReference type="FunFam" id="3.40.50.1000:FF:000029">
    <property type="entry name" value="3-deoxy-D-manno-octulosonate 8-phosphate phosphatase KdsC"/>
    <property type="match status" value="1"/>
</dbReference>
<feature type="binding site" evidence="7">
    <location>
        <position position="114"/>
    </location>
    <ligand>
        <name>Mg(2+)</name>
        <dbReference type="ChEBI" id="CHEBI:18420"/>
    </ligand>
</feature>
<gene>
    <name evidence="8" type="ORF">C3Y92_11955</name>
</gene>
<dbReference type="PANTHER" id="PTHR21485">
    <property type="entry name" value="HAD SUPERFAMILY MEMBERS CMAS AND KDSC"/>
    <property type="match status" value="1"/>
</dbReference>
<dbReference type="RefSeq" id="WP_129352890.1">
    <property type="nucleotide sequence ID" value="NZ_CP026538.1"/>
</dbReference>
<reference evidence="8 9" key="1">
    <citation type="submission" date="2018-02" db="EMBL/GenBank/DDBJ databases">
        <title>Genome sequence of Desulfovibrio carbinolicus DSM 3852.</title>
        <authorList>
            <person name="Wilbanks E."/>
            <person name="Skennerton C.T."/>
            <person name="Orphan V.J."/>
        </authorList>
    </citation>
    <scope>NUCLEOTIDE SEQUENCE [LARGE SCALE GENOMIC DNA]</scope>
    <source>
        <strain evidence="8 9">DSM 3852</strain>
    </source>
</reference>
<dbReference type="SUPFAM" id="SSF56784">
    <property type="entry name" value="HAD-like"/>
    <property type="match status" value="1"/>
</dbReference>
<evidence type="ECO:0000313" key="8">
    <source>
        <dbReference type="EMBL" id="QAZ67896.1"/>
    </source>
</evidence>
<dbReference type="GO" id="GO:0046872">
    <property type="term" value="F:metal ion binding"/>
    <property type="evidence" value="ECO:0007669"/>
    <property type="project" value="UniProtKB-KW"/>
</dbReference>
<dbReference type="SFLD" id="SFLDG01138">
    <property type="entry name" value="C1.6.2:_Deoxy-d-mannose-octulo"/>
    <property type="match status" value="1"/>
</dbReference>
<comment type="subunit">
    <text evidence="3">Homotetramer.</text>
</comment>
<sequence length="178" mass="18890">MSEDAKLAIARARDVELLVLDVDGVMTDGGIYVDARGEVIKRFHVHDGLGIKAAQAAGLAVAVISGLDSPAVAARMRELGIEEYHPGHYRKVGVLEGILARAGLAPHQAAFLGDDWVDAGPMELVGLPMAVADAQPEILDLALWVSRRGGGQGAVREAVRYILAAKGRLEAAYQWFLG</sequence>
<protein>
    <submittedName>
        <fullName evidence="8">Phenylphosphate carboxylase subunit delta</fullName>
    </submittedName>
</protein>